<dbReference type="EMBL" id="WNKS01000006">
    <property type="protein sequence ID" value="MTV31232.1"/>
    <property type="molecule type" value="Genomic_DNA"/>
</dbReference>
<dbReference type="SUPFAM" id="SSF88723">
    <property type="entry name" value="PIN domain-like"/>
    <property type="match status" value="1"/>
</dbReference>
<evidence type="ECO:0000259" key="6">
    <source>
        <dbReference type="Pfam" id="PF01850"/>
    </source>
</evidence>
<dbReference type="HAMAP" id="MF_00265">
    <property type="entry name" value="VapC_Nob1"/>
    <property type="match status" value="1"/>
</dbReference>
<dbReference type="GO" id="GO:0000287">
    <property type="term" value="F:magnesium ion binding"/>
    <property type="evidence" value="ECO:0007669"/>
    <property type="project" value="UniProtKB-UniRule"/>
</dbReference>
<comment type="similarity">
    <text evidence="5">Belongs to the PINc/VapC protein family.</text>
</comment>
<sequence length="126" mass="13424">MLAIDTNIIVRLLTNDDPDQAARAKKFFGEAEVFVATTVLLETEWVLRGAYGFEKRDVLAALRAFAGLATVHFEDPARAEAALTLAEGGLDFADALHLAAAGGCDAFITFDKKAFAKAAPAAVREP</sequence>
<keyword evidence="5" id="KW-0460">Magnesium</keyword>
<comment type="function">
    <text evidence="5">Toxic component of a toxin-antitoxin (TA) system. An RNase.</text>
</comment>
<evidence type="ECO:0000313" key="8">
    <source>
        <dbReference type="Proteomes" id="UP000439113"/>
    </source>
</evidence>
<reference evidence="7 8" key="1">
    <citation type="submission" date="2019-11" db="EMBL/GenBank/DDBJ databases">
        <title>Whole-genome sequence of a Rhodoblastus acidophilus DSM 142.</title>
        <authorList>
            <person name="Kyndt J.A."/>
            <person name="Meyer T.E."/>
        </authorList>
    </citation>
    <scope>NUCLEOTIDE SEQUENCE [LARGE SCALE GENOMIC DNA]</scope>
    <source>
        <strain evidence="7 8">DSM 142</strain>
    </source>
</reference>
<accession>A0A6N8DKY2</accession>
<feature type="binding site" evidence="5">
    <location>
        <position position="94"/>
    </location>
    <ligand>
        <name>Mg(2+)</name>
        <dbReference type="ChEBI" id="CHEBI:18420"/>
    </ligand>
</feature>
<keyword evidence="3 5" id="KW-0479">Metal-binding</keyword>
<dbReference type="AlphaFoldDB" id="A0A6N8DKY2"/>
<evidence type="ECO:0000256" key="5">
    <source>
        <dbReference type="HAMAP-Rule" id="MF_00265"/>
    </source>
</evidence>
<dbReference type="Gene3D" id="3.40.50.1010">
    <property type="entry name" value="5'-nuclease"/>
    <property type="match status" value="1"/>
</dbReference>
<dbReference type="CDD" id="cd18683">
    <property type="entry name" value="PIN_VapC-like"/>
    <property type="match status" value="1"/>
</dbReference>
<keyword evidence="2 5" id="KW-0540">Nuclease</keyword>
<dbReference type="GO" id="GO:0016787">
    <property type="term" value="F:hydrolase activity"/>
    <property type="evidence" value="ECO:0007669"/>
    <property type="project" value="UniProtKB-KW"/>
</dbReference>
<comment type="cofactor">
    <cofactor evidence="5">
        <name>Mg(2+)</name>
        <dbReference type="ChEBI" id="CHEBI:18420"/>
    </cofactor>
</comment>
<dbReference type="InterPro" id="IPR029060">
    <property type="entry name" value="PIN-like_dom_sf"/>
</dbReference>
<feature type="binding site" evidence="5">
    <location>
        <position position="5"/>
    </location>
    <ligand>
        <name>Mg(2+)</name>
        <dbReference type="ChEBI" id="CHEBI:18420"/>
    </ligand>
</feature>
<evidence type="ECO:0000256" key="1">
    <source>
        <dbReference type="ARBA" id="ARBA00022649"/>
    </source>
</evidence>
<protein>
    <recommendedName>
        <fullName evidence="5">Ribonuclease VapC</fullName>
        <shortName evidence="5">RNase VapC</shortName>
        <ecNumber evidence="5">3.1.-.-</ecNumber>
    </recommendedName>
    <alternativeName>
        <fullName evidence="5">Toxin VapC</fullName>
    </alternativeName>
</protein>
<keyword evidence="4 5" id="KW-0378">Hydrolase</keyword>
<evidence type="ECO:0000256" key="4">
    <source>
        <dbReference type="ARBA" id="ARBA00022801"/>
    </source>
</evidence>
<dbReference type="EC" id="3.1.-.-" evidence="5"/>
<dbReference type="InterPro" id="IPR002716">
    <property type="entry name" value="PIN_dom"/>
</dbReference>
<proteinExistence type="inferred from homology"/>
<dbReference type="PANTHER" id="PTHR39664">
    <property type="match status" value="1"/>
</dbReference>
<dbReference type="InterPro" id="IPR022907">
    <property type="entry name" value="VapC_family"/>
</dbReference>
<dbReference type="GO" id="GO:0090729">
    <property type="term" value="F:toxin activity"/>
    <property type="evidence" value="ECO:0007669"/>
    <property type="project" value="UniProtKB-KW"/>
</dbReference>
<dbReference type="GO" id="GO:0004540">
    <property type="term" value="F:RNA nuclease activity"/>
    <property type="evidence" value="ECO:0007669"/>
    <property type="project" value="InterPro"/>
</dbReference>
<dbReference type="OrthoDB" id="3175275at2"/>
<name>A0A6N8DKY2_RHOAC</name>
<comment type="caution">
    <text evidence="7">The sequence shown here is derived from an EMBL/GenBank/DDBJ whole genome shotgun (WGS) entry which is preliminary data.</text>
</comment>
<dbReference type="Pfam" id="PF01850">
    <property type="entry name" value="PIN"/>
    <property type="match status" value="1"/>
</dbReference>
<evidence type="ECO:0000313" key="7">
    <source>
        <dbReference type="EMBL" id="MTV31232.1"/>
    </source>
</evidence>
<organism evidence="7 8">
    <name type="scientific">Rhodoblastus acidophilus</name>
    <name type="common">Rhodopseudomonas acidophila</name>
    <dbReference type="NCBI Taxonomy" id="1074"/>
    <lineage>
        <taxon>Bacteria</taxon>
        <taxon>Pseudomonadati</taxon>
        <taxon>Pseudomonadota</taxon>
        <taxon>Alphaproteobacteria</taxon>
        <taxon>Hyphomicrobiales</taxon>
        <taxon>Rhodoblastaceae</taxon>
        <taxon>Rhodoblastus</taxon>
    </lineage>
</organism>
<feature type="domain" description="PIN" evidence="6">
    <location>
        <begin position="4"/>
        <end position="118"/>
    </location>
</feature>
<evidence type="ECO:0000256" key="3">
    <source>
        <dbReference type="ARBA" id="ARBA00022723"/>
    </source>
</evidence>
<keyword evidence="5" id="KW-0800">Toxin</keyword>
<evidence type="ECO:0000256" key="2">
    <source>
        <dbReference type="ARBA" id="ARBA00022722"/>
    </source>
</evidence>
<gene>
    <name evidence="5" type="primary">vapC</name>
    <name evidence="7" type="ORF">GJ654_09515</name>
</gene>
<dbReference type="RefSeq" id="WP_155445917.1">
    <property type="nucleotide sequence ID" value="NZ_JAOQNR010000006.1"/>
</dbReference>
<dbReference type="PANTHER" id="PTHR39664:SF2">
    <property type="entry name" value="NUCLEIC ACID-BINDING PROTEIN, CONTAINING PIN DOMAIN-RELATED"/>
    <property type="match status" value="1"/>
</dbReference>
<keyword evidence="1 5" id="KW-1277">Toxin-antitoxin system</keyword>
<dbReference type="Proteomes" id="UP000439113">
    <property type="component" value="Unassembled WGS sequence"/>
</dbReference>